<dbReference type="Proteomes" id="UP001139260">
    <property type="component" value="Unassembled WGS sequence"/>
</dbReference>
<feature type="signal peptide" evidence="1">
    <location>
        <begin position="1"/>
        <end position="23"/>
    </location>
</feature>
<comment type="caution">
    <text evidence="3">The sequence shown here is derived from an EMBL/GenBank/DDBJ whole genome shotgun (WGS) entry which is preliminary data.</text>
</comment>
<gene>
    <name evidence="3" type="ORF">MW871_08690</name>
</gene>
<evidence type="ECO:0000259" key="2">
    <source>
        <dbReference type="Pfam" id="PF13590"/>
    </source>
</evidence>
<feature type="domain" description="DUF4136" evidence="2">
    <location>
        <begin position="23"/>
        <end position="175"/>
    </location>
</feature>
<dbReference type="InterPro" id="IPR025411">
    <property type="entry name" value="DUF4136"/>
</dbReference>
<dbReference type="RefSeq" id="WP_188049538.1">
    <property type="nucleotide sequence ID" value="NZ_JALNUB010000004.1"/>
</dbReference>
<dbReference type="Gene3D" id="3.30.160.670">
    <property type="match status" value="1"/>
</dbReference>
<sequence>MKAIKFIPVFLLLVLASCSSVRVYSDYDSKVDFSQYKTYAFHKKGIDKVEISELDKKRILYAVDAELAKKGMTKSENPDLLINIFTKERERIDVNQFNAGFGYGWGYGWNPYIWGGRNTSVTSSTEGTLYIDLIDAKKKELVWQGEGIGYLTNNRSEKEKVINEFVTKILAQFPPSNVKK</sequence>
<dbReference type="AlphaFoldDB" id="A0A9X2BNH7"/>
<name>A0A9X2BNH7_9FLAO</name>
<dbReference type="PROSITE" id="PS51257">
    <property type="entry name" value="PROKAR_LIPOPROTEIN"/>
    <property type="match status" value="1"/>
</dbReference>
<feature type="chain" id="PRO_5040747971" evidence="1">
    <location>
        <begin position="24"/>
        <end position="180"/>
    </location>
</feature>
<protein>
    <submittedName>
        <fullName evidence="3">DUF4136 domain-containing protein</fullName>
    </submittedName>
</protein>
<evidence type="ECO:0000256" key="1">
    <source>
        <dbReference type="SAM" id="SignalP"/>
    </source>
</evidence>
<dbReference type="EMBL" id="JALNUB010000004">
    <property type="protein sequence ID" value="MCK8141970.1"/>
    <property type="molecule type" value="Genomic_DNA"/>
</dbReference>
<proteinExistence type="predicted"/>
<organism evidence="3 4">
    <name type="scientific">Flavobacterium pygoscelis</name>
    <dbReference type="NCBI Taxonomy" id="2893176"/>
    <lineage>
        <taxon>Bacteria</taxon>
        <taxon>Pseudomonadati</taxon>
        <taxon>Bacteroidota</taxon>
        <taxon>Flavobacteriia</taxon>
        <taxon>Flavobacteriales</taxon>
        <taxon>Flavobacteriaceae</taxon>
        <taxon>Flavobacterium</taxon>
    </lineage>
</organism>
<dbReference type="Pfam" id="PF13590">
    <property type="entry name" value="DUF4136"/>
    <property type="match status" value="1"/>
</dbReference>
<evidence type="ECO:0000313" key="4">
    <source>
        <dbReference type="Proteomes" id="UP001139260"/>
    </source>
</evidence>
<evidence type="ECO:0000313" key="3">
    <source>
        <dbReference type="EMBL" id="MCK8141970.1"/>
    </source>
</evidence>
<accession>A0A9X2BNH7</accession>
<reference evidence="3" key="1">
    <citation type="submission" date="2022-04" db="EMBL/GenBank/DDBJ databases">
        <title>Flavobacterium pygoscelis sp. nov. isolated from Chinstrap chick (Pygoscelis antarcticus).</title>
        <authorList>
            <person name="Irgang R."/>
            <person name="Poblete-Morales M."/>
            <person name="Avendano-Herrera R."/>
        </authorList>
    </citation>
    <scope>NUCLEOTIDE SEQUENCE</scope>
    <source>
        <strain evidence="3">I-SCBP12n</strain>
    </source>
</reference>
<keyword evidence="1" id="KW-0732">Signal</keyword>
<keyword evidence="4" id="KW-1185">Reference proteome</keyword>